<keyword evidence="3" id="KW-1185">Reference proteome</keyword>
<dbReference type="OrthoDB" id="686379at2759"/>
<organism evidence="2 3">
    <name type="scientific">Digitaria exilis</name>
    <dbReference type="NCBI Taxonomy" id="1010633"/>
    <lineage>
        <taxon>Eukaryota</taxon>
        <taxon>Viridiplantae</taxon>
        <taxon>Streptophyta</taxon>
        <taxon>Embryophyta</taxon>
        <taxon>Tracheophyta</taxon>
        <taxon>Spermatophyta</taxon>
        <taxon>Magnoliopsida</taxon>
        <taxon>Liliopsida</taxon>
        <taxon>Poales</taxon>
        <taxon>Poaceae</taxon>
        <taxon>PACMAD clade</taxon>
        <taxon>Panicoideae</taxon>
        <taxon>Panicodae</taxon>
        <taxon>Paniceae</taxon>
        <taxon>Anthephorinae</taxon>
        <taxon>Digitaria</taxon>
    </lineage>
</organism>
<dbReference type="Pfam" id="PF03478">
    <property type="entry name" value="Beta-prop_KIB1-4"/>
    <property type="match status" value="1"/>
</dbReference>
<feature type="domain" description="KIB1-4 beta-propeller" evidence="1">
    <location>
        <begin position="72"/>
        <end position="156"/>
    </location>
</feature>
<dbReference type="InterPro" id="IPR005174">
    <property type="entry name" value="KIB1-4_b-propeller"/>
</dbReference>
<dbReference type="PANTHER" id="PTHR33110">
    <property type="entry name" value="F-BOX/KELCH-REPEAT PROTEIN-RELATED"/>
    <property type="match status" value="1"/>
</dbReference>
<evidence type="ECO:0000259" key="1">
    <source>
        <dbReference type="Pfam" id="PF03478"/>
    </source>
</evidence>
<name>A0A835BKL7_9POAL</name>
<dbReference type="PANTHER" id="PTHR33110:SF111">
    <property type="entry name" value="DUF295 DOMAIN-CONTAINING PROTEIN"/>
    <property type="match status" value="1"/>
</dbReference>
<dbReference type="AlphaFoldDB" id="A0A835BKL7"/>
<proteinExistence type="predicted"/>
<comment type="caution">
    <text evidence="2">The sequence shown here is derived from an EMBL/GenBank/DDBJ whole genome shotgun (WGS) entry which is preliminary data.</text>
</comment>
<sequence length="202" mass="22805">MPLLLLPDATLYSLPGSGPFHFRSCAGYTEACGDWLVFSGEDGCFLKNPFSNATVTLPPLSRVRFQHVGTTHVKVRYLVESRGALLLVCRMINLRLESSFEVYEANFEQSQWAKVTTLGDDQVLFLCRQCCRSVSISYNDMPGDRIFFMDANEECYLFYSQEASSSCRAYDMRDGKVSTPLPMVSWKPGKVFATWLLPTCLN</sequence>
<evidence type="ECO:0000313" key="2">
    <source>
        <dbReference type="EMBL" id="KAF8700195.1"/>
    </source>
</evidence>
<protein>
    <recommendedName>
        <fullName evidence="1">KIB1-4 beta-propeller domain-containing protein</fullName>
    </recommendedName>
</protein>
<dbReference type="SUPFAM" id="SSF50965">
    <property type="entry name" value="Galactose oxidase, central domain"/>
    <property type="match status" value="1"/>
</dbReference>
<reference evidence="2" key="1">
    <citation type="submission" date="2020-07" db="EMBL/GenBank/DDBJ databases">
        <title>Genome sequence and genetic diversity analysis of an under-domesticated orphan crop, white fonio (Digitaria exilis).</title>
        <authorList>
            <person name="Bennetzen J.L."/>
            <person name="Chen S."/>
            <person name="Ma X."/>
            <person name="Wang X."/>
            <person name="Yssel A.E.J."/>
            <person name="Chaluvadi S.R."/>
            <person name="Johnson M."/>
            <person name="Gangashetty P."/>
            <person name="Hamidou F."/>
            <person name="Sanogo M.D."/>
            <person name="Zwaenepoel A."/>
            <person name="Wallace J."/>
            <person name="Van De Peer Y."/>
            <person name="Van Deynze A."/>
        </authorList>
    </citation>
    <scope>NUCLEOTIDE SEQUENCE</scope>
    <source>
        <tissue evidence="2">Leaves</tissue>
    </source>
</reference>
<dbReference type="Proteomes" id="UP000636709">
    <property type="component" value="Unassembled WGS sequence"/>
</dbReference>
<accession>A0A835BKL7</accession>
<evidence type="ECO:0000313" key="3">
    <source>
        <dbReference type="Proteomes" id="UP000636709"/>
    </source>
</evidence>
<gene>
    <name evidence="2" type="ORF">HU200_034572</name>
</gene>
<dbReference type="InterPro" id="IPR011043">
    <property type="entry name" value="Gal_Oxase/kelch_b-propeller"/>
</dbReference>
<dbReference type="EMBL" id="JACEFO010001828">
    <property type="protein sequence ID" value="KAF8700195.1"/>
    <property type="molecule type" value="Genomic_DNA"/>
</dbReference>